<organism evidence="1 2">
    <name type="scientific">Colletotrichum cuscutae</name>
    <dbReference type="NCBI Taxonomy" id="1209917"/>
    <lineage>
        <taxon>Eukaryota</taxon>
        <taxon>Fungi</taxon>
        <taxon>Dikarya</taxon>
        <taxon>Ascomycota</taxon>
        <taxon>Pezizomycotina</taxon>
        <taxon>Sordariomycetes</taxon>
        <taxon>Hypocreomycetidae</taxon>
        <taxon>Glomerellales</taxon>
        <taxon>Glomerellaceae</taxon>
        <taxon>Colletotrichum</taxon>
        <taxon>Colletotrichum acutatum species complex</taxon>
    </lineage>
</organism>
<protein>
    <submittedName>
        <fullName evidence="1">Uncharacterized protein</fullName>
    </submittedName>
</protein>
<dbReference type="EMBL" id="MPDP01000004">
    <property type="protein sequence ID" value="KAK1498368.1"/>
    <property type="molecule type" value="Genomic_DNA"/>
</dbReference>
<evidence type="ECO:0000313" key="1">
    <source>
        <dbReference type="EMBL" id="KAK1498368.1"/>
    </source>
</evidence>
<reference evidence="1" key="1">
    <citation type="submission" date="2016-11" db="EMBL/GenBank/DDBJ databases">
        <title>The genome sequence of Colletotrichum cuscutae.</title>
        <authorList>
            <person name="Baroncelli R."/>
        </authorList>
    </citation>
    <scope>NUCLEOTIDE SEQUENCE</scope>
    <source>
        <strain evidence="1">IMI 304802</strain>
    </source>
</reference>
<sequence>MAHTYRTPLTARTAYYLYTLHTSTTPPDANAGGAPLSLFNDGCARLHDARP</sequence>
<comment type="caution">
    <text evidence="1">The sequence shown here is derived from an EMBL/GenBank/DDBJ whole genome shotgun (WGS) entry which is preliminary data.</text>
</comment>
<keyword evidence="2" id="KW-1185">Reference proteome</keyword>
<evidence type="ECO:0000313" key="2">
    <source>
        <dbReference type="Proteomes" id="UP001239213"/>
    </source>
</evidence>
<accession>A0AAJ0DQE8</accession>
<gene>
    <name evidence="1" type="ORF">CCUS01_12846</name>
</gene>
<dbReference type="AlphaFoldDB" id="A0AAJ0DQE8"/>
<proteinExistence type="predicted"/>
<dbReference type="Proteomes" id="UP001239213">
    <property type="component" value="Unassembled WGS sequence"/>
</dbReference>
<name>A0AAJ0DQE8_9PEZI</name>